<evidence type="ECO:0000259" key="3">
    <source>
        <dbReference type="PROSITE" id="PS50015"/>
    </source>
</evidence>
<name>A0A3Q1GSY5_9TELE</name>
<dbReference type="PANTHER" id="PTHR11480:SF3">
    <property type="entry name" value="BCDNA.GH08312"/>
    <property type="match status" value="1"/>
</dbReference>
<dbReference type="InParanoid" id="A0A3Q1GSY5"/>
<reference evidence="4" key="1">
    <citation type="submission" date="2025-08" db="UniProtKB">
        <authorList>
            <consortium name="Ensembl"/>
        </authorList>
    </citation>
    <scope>IDENTIFICATION</scope>
</reference>
<dbReference type="GO" id="GO:0006629">
    <property type="term" value="P:lipid metabolic process"/>
    <property type="evidence" value="ECO:0007669"/>
    <property type="project" value="InterPro"/>
</dbReference>
<keyword evidence="1" id="KW-1015">Disulfide bond</keyword>
<accession>A0A3Q1GSY5</accession>
<dbReference type="InterPro" id="IPR008139">
    <property type="entry name" value="SaposinB_dom"/>
</dbReference>
<dbReference type="InterPro" id="IPR008138">
    <property type="entry name" value="SapB_2"/>
</dbReference>
<reference evidence="4" key="2">
    <citation type="submission" date="2025-09" db="UniProtKB">
        <authorList>
            <consortium name="Ensembl"/>
        </authorList>
    </citation>
    <scope>IDENTIFICATION</scope>
</reference>
<dbReference type="PROSITE" id="PS50015">
    <property type="entry name" value="SAP_B"/>
    <property type="match status" value="1"/>
</dbReference>
<sequence length="94" mass="10496">ESYIENGGICETIIRTVEGLLPKDRTEETVAEALKKACRILPSGIRKVCDTIFGKYFKQIVDLLLDNAAPRIICKAIRMCKTHRKAFGGESVQL</sequence>
<evidence type="ECO:0000256" key="2">
    <source>
        <dbReference type="ARBA" id="ARBA00023180"/>
    </source>
</evidence>
<dbReference type="InterPro" id="IPR007856">
    <property type="entry name" value="SapB_1"/>
</dbReference>
<dbReference type="Pfam" id="PF05184">
    <property type="entry name" value="SapB_1"/>
    <property type="match status" value="1"/>
</dbReference>
<protein>
    <recommendedName>
        <fullName evidence="3">Saposin B-type domain-containing protein</fullName>
    </recommendedName>
</protein>
<dbReference type="Gene3D" id="1.10.225.10">
    <property type="entry name" value="Saposin-like"/>
    <property type="match status" value="1"/>
</dbReference>
<dbReference type="PANTHER" id="PTHR11480">
    <property type="entry name" value="SAPOSIN-RELATED"/>
    <property type="match status" value="1"/>
</dbReference>
<dbReference type="SMART" id="SM00741">
    <property type="entry name" value="SapB"/>
    <property type="match status" value="1"/>
</dbReference>
<dbReference type="GeneTree" id="ENSGT00940000177137"/>
<keyword evidence="2" id="KW-0325">Glycoprotein</keyword>
<dbReference type="STRING" id="80966.ENSAPOP00000033538"/>
<feature type="domain" description="Saposin B-type" evidence="3">
    <location>
        <begin position="9"/>
        <end position="84"/>
    </location>
</feature>
<evidence type="ECO:0000256" key="1">
    <source>
        <dbReference type="ARBA" id="ARBA00023157"/>
    </source>
</evidence>
<dbReference type="SUPFAM" id="SSF47862">
    <property type="entry name" value="Saposin"/>
    <property type="match status" value="1"/>
</dbReference>
<dbReference type="Pfam" id="PF03489">
    <property type="entry name" value="SapB_2"/>
    <property type="match status" value="1"/>
</dbReference>
<evidence type="ECO:0000313" key="4">
    <source>
        <dbReference type="Ensembl" id="ENSAPOP00000033538.1"/>
    </source>
</evidence>
<dbReference type="Proteomes" id="UP000257200">
    <property type="component" value="Unplaced"/>
</dbReference>
<dbReference type="InterPro" id="IPR051428">
    <property type="entry name" value="Sphingo_Act-Surfact_Prot"/>
</dbReference>
<keyword evidence="5" id="KW-1185">Reference proteome</keyword>
<dbReference type="InterPro" id="IPR011001">
    <property type="entry name" value="Saposin-like"/>
</dbReference>
<dbReference type="Ensembl" id="ENSAPOT00000028507.1">
    <property type="protein sequence ID" value="ENSAPOP00000033538.1"/>
    <property type="gene ID" value="ENSAPOG00000022154.1"/>
</dbReference>
<evidence type="ECO:0000313" key="5">
    <source>
        <dbReference type="Proteomes" id="UP000257200"/>
    </source>
</evidence>
<proteinExistence type="predicted"/>
<organism evidence="4 5">
    <name type="scientific">Acanthochromis polyacanthus</name>
    <name type="common">spiny chromis</name>
    <dbReference type="NCBI Taxonomy" id="80966"/>
    <lineage>
        <taxon>Eukaryota</taxon>
        <taxon>Metazoa</taxon>
        <taxon>Chordata</taxon>
        <taxon>Craniata</taxon>
        <taxon>Vertebrata</taxon>
        <taxon>Euteleostomi</taxon>
        <taxon>Actinopterygii</taxon>
        <taxon>Neopterygii</taxon>
        <taxon>Teleostei</taxon>
        <taxon>Neoteleostei</taxon>
        <taxon>Acanthomorphata</taxon>
        <taxon>Ovalentaria</taxon>
        <taxon>Pomacentridae</taxon>
        <taxon>Acanthochromis</taxon>
    </lineage>
</organism>
<dbReference type="AlphaFoldDB" id="A0A3Q1GSY5"/>